<dbReference type="EnsemblMetazoa" id="PPA46695.1">
    <property type="protein sequence ID" value="PPA46695.1"/>
    <property type="gene ID" value="WBGene00304474"/>
</dbReference>
<dbReference type="InterPro" id="IPR002809">
    <property type="entry name" value="EMC3/TMCO1"/>
</dbReference>
<evidence type="ECO:0000313" key="9">
    <source>
        <dbReference type="EnsemblMetazoa" id="PPA46695.1"/>
    </source>
</evidence>
<protein>
    <recommendedName>
        <fullName evidence="3 7">ER membrane protein complex subunit 3</fullName>
    </recommendedName>
</protein>
<comment type="subcellular location">
    <subcellularLocation>
        <location evidence="1">Membrane</location>
        <topology evidence="1">Multi-pass membrane protein</topology>
    </subcellularLocation>
</comment>
<proteinExistence type="inferred from homology"/>
<dbReference type="OrthoDB" id="6745403at2759"/>
<dbReference type="Proteomes" id="UP000005239">
    <property type="component" value="Unassembled WGS sequence"/>
</dbReference>
<keyword evidence="5 8" id="KW-1133">Transmembrane helix</keyword>
<evidence type="ECO:0000256" key="4">
    <source>
        <dbReference type="ARBA" id="ARBA00022692"/>
    </source>
</evidence>
<dbReference type="AlphaFoldDB" id="A0A8R1Z5J3"/>
<keyword evidence="10" id="KW-1185">Reference proteome</keyword>
<reference evidence="10" key="1">
    <citation type="journal article" date="2008" name="Nat. Genet.">
        <title>The Pristionchus pacificus genome provides a unique perspective on nematode lifestyle and parasitism.</title>
        <authorList>
            <person name="Dieterich C."/>
            <person name="Clifton S.W."/>
            <person name="Schuster L.N."/>
            <person name="Chinwalla A."/>
            <person name="Delehaunty K."/>
            <person name="Dinkelacker I."/>
            <person name="Fulton L."/>
            <person name="Fulton R."/>
            <person name="Godfrey J."/>
            <person name="Minx P."/>
            <person name="Mitreva M."/>
            <person name="Roeseler W."/>
            <person name="Tian H."/>
            <person name="Witte H."/>
            <person name="Yang S.P."/>
            <person name="Wilson R.K."/>
            <person name="Sommer R.J."/>
        </authorList>
    </citation>
    <scope>NUCLEOTIDE SEQUENCE [LARGE SCALE GENOMIC DNA]</scope>
    <source>
        <strain evidence="10">PS312</strain>
    </source>
</reference>
<keyword evidence="6 8" id="KW-0472">Membrane</keyword>
<evidence type="ECO:0000256" key="3">
    <source>
        <dbReference type="ARBA" id="ARBA00020822"/>
    </source>
</evidence>
<name>A0A8R1Z5J3_PRIPA</name>
<evidence type="ECO:0000256" key="7">
    <source>
        <dbReference type="PIRNR" id="PIRNR010045"/>
    </source>
</evidence>
<sequence>MTDLLLDPSIRTWVFLPIVIITFMIGVARHYVSLIITNKKRTKLEGVIDAAYLLRSRLLRENGRILPKNSYWMRKNSLVNDEHGYLSVAMNRAGRGGAPNPMDPETLTEMLKGNILNMVPMIFVGGWINWTFSGFVTTRVPFPLTLRFKPMLQRGIDLVSLDAAWVSSASWYFLCVFGLRSIYTLVLGEENVADQSKMMEDQMASPAGMAPPDPKAAFKNEWEALSMHSHHFAFN</sequence>
<evidence type="ECO:0000256" key="2">
    <source>
        <dbReference type="ARBA" id="ARBA00005376"/>
    </source>
</evidence>
<reference evidence="9" key="2">
    <citation type="submission" date="2022-06" db="UniProtKB">
        <authorList>
            <consortium name="EnsemblMetazoa"/>
        </authorList>
    </citation>
    <scope>IDENTIFICATION</scope>
    <source>
        <strain evidence="9">PS312</strain>
    </source>
</reference>
<evidence type="ECO:0000256" key="6">
    <source>
        <dbReference type="ARBA" id="ARBA00023136"/>
    </source>
</evidence>
<organism evidence="9 10">
    <name type="scientific">Pristionchus pacificus</name>
    <name type="common">Parasitic nematode worm</name>
    <dbReference type="NCBI Taxonomy" id="54126"/>
    <lineage>
        <taxon>Eukaryota</taxon>
        <taxon>Metazoa</taxon>
        <taxon>Ecdysozoa</taxon>
        <taxon>Nematoda</taxon>
        <taxon>Chromadorea</taxon>
        <taxon>Rhabditida</taxon>
        <taxon>Rhabditina</taxon>
        <taxon>Diplogasteromorpha</taxon>
        <taxon>Diplogasteroidea</taxon>
        <taxon>Neodiplogasteridae</taxon>
        <taxon>Pristionchus</taxon>
    </lineage>
</organism>
<feature type="transmembrane region" description="Helical" evidence="8">
    <location>
        <begin position="115"/>
        <end position="136"/>
    </location>
</feature>
<accession>A0A8R1Z5J3</accession>
<feature type="transmembrane region" description="Helical" evidence="8">
    <location>
        <begin position="12"/>
        <end position="32"/>
    </location>
</feature>
<dbReference type="SMART" id="SM01415">
    <property type="entry name" value="DUF106"/>
    <property type="match status" value="1"/>
</dbReference>
<dbReference type="InterPro" id="IPR008568">
    <property type="entry name" value="EMC3"/>
</dbReference>
<dbReference type="Pfam" id="PF01956">
    <property type="entry name" value="EMC3_TMCO1"/>
    <property type="match status" value="1"/>
</dbReference>
<keyword evidence="4 8" id="KW-0812">Transmembrane</keyword>
<evidence type="ECO:0000256" key="1">
    <source>
        <dbReference type="ARBA" id="ARBA00004141"/>
    </source>
</evidence>
<evidence type="ECO:0000313" key="10">
    <source>
        <dbReference type="Proteomes" id="UP000005239"/>
    </source>
</evidence>
<dbReference type="PANTHER" id="PTHR13116:SF5">
    <property type="entry name" value="ER MEMBRANE PROTEIN COMPLEX SUBUNIT 3"/>
    <property type="match status" value="1"/>
</dbReference>
<evidence type="ECO:0000256" key="8">
    <source>
        <dbReference type="SAM" id="Phobius"/>
    </source>
</evidence>
<dbReference type="PIRSF" id="PIRSF010045">
    <property type="entry name" value="DUF850_TM_euk"/>
    <property type="match status" value="1"/>
</dbReference>
<gene>
    <name evidence="9" type="primary">WBGene00304474</name>
</gene>
<comment type="similarity">
    <text evidence="2 7">Belongs to the EMC3 family.</text>
</comment>
<dbReference type="PANTHER" id="PTHR13116">
    <property type="entry name" value="ER MEMBRANE PROTEIN COMPLEX SUBUNIT 3"/>
    <property type="match status" value="1"/>
</dbReference>
<dbReference type="GO" id="GO:0072546">
    <property type="term" value="C:EMC complex"/>
    <property type="evidence" value="ECO:0000318"/>
    <property type="project" value="GO_Central"/>
</dbReference>
<evidence type="ECO:0000256" key="5">
    <source>
        <dbReference type="ARBA" id="ARBA00022989"/>
    </source>
</evidence>